<evidence type="ECO:0000313" key="1">
    <source>
        <dbReference type="EMBL" id="TCU33506.1"/>
    </source>
</evidence>
<dbReference type="RefSeq" id="WP_132553056.1">
    <property type="nucleotide sequence ID" value="NZ_SMBK01000015.1"/>
</dbReference>
<dbReference type="Proteomes" id="UP000295507">
    <property type="component" value="Unassembled WGS sequence"/>
</dbReference>
<proteinExistence type="predicted"/>
<dbReference type="AlphaFoldDB" id="A0A4R3RPN7"/>
<comment type="caution">
    <text evidence="1">The sequence shown here is derived from an EMBL/GenBank/DDBJ whole genome shotgun (WGS) entry which is preliminary data.</text>
</comment>
<gene>
    <name evidence="1" type="ORF">EV129_11511</name>
</gene>
<dbReference type="EMBL" id="SMBK01000015">
    <property type="protein sequence ID" value="TCU33506.1"/>
    <property type="molecule type" value="Genomic_DNA"/>
</dbReference>
<reference evidence="1 2" key="1">
    <citation type="submission" date="2019-03" db="EMBL/GenBank/DDBJ databases">
        <title>Genomic Encyclopedia of Type Strains, Phase IV (KMG-V): Genome sequencing to study the core and pangenomes of soil and plant-associated prokaryotes.</title>
        <authorList>
            <person name="Whitman W."/>
        </authorList>
    </citation>
    <scope>NUCLEOTIDE SEQUENCE [LARGE SCALE GENOMIC DNA]</scope>
    <source>
        <strain evidence="1 2">IE4868</strain>
    </source>
</reference>
<organism evidence="1 2">
    <name type="scientific">Rhizobium azibense</name>
    <dbReference type="NCBI Taxonomy" id="1136135"/>
    <lineage>
        <taxon>Bacteria</taxon>
        <taxon>Pseudomonadati</taxon>
        <taxon>Pseudomonadota</taxon>
        <taxon>Alphaproteobacteria</taxon>
        <taxon>Hyphomicrobiales</taxon>
        <taxon>Rhizobiaceae</taxon>
        <taxon>Rhizobium/Agrobacterium group</taxon>
        <taxon>Rhizobium</taxon>
    </lineage>
</organism>
<evidence type="ECO:0000313" key="2">
    <source>
        <dbReference type="Proteomes" id="UP000295507"/>
    </source>
</evidence>
<accession>A0A4R3RPN7</accession>
<name>A0A4R3RPN7_9HYPH</name>
<protein>
    <submittedName>
        <fullName evidence="1">Uncharacterized protein</fullName>
    </submittedName>
</protein>
<sequence length="231" mass="25761">MADSRQEDVAAAIDRHLADLETGSRALGAVLHDMGEELVNLWPLDRTIEGKNVHVVCTAEDLDFMASGFMSALRGKGGRPFYSCFWNEYRVNDVEGFIPDTSYMIAQYNQKNVPKADELVAIASSLTEYATVASNLSRVIDRVGRVPQPLVFVPASTGDEFDRLFKSFEARGFYPPPFVISGIPIASYGMRRHVDVHGIFRDWTIREYGGYDHAFIPETIGSQMPALKYGI</sequence>